<gene>
    <name evidence="2" type="ORF">QCA50_020503</name>
</gene>
<evidence type="ECO:0000313" key="2">
    <source>
        <dbReference type="EMBL" id="KAK7676534.1"/>
    </source>
</evidence>
<evidence type="ECO:0000313" key="3">
    <source>
        <dbReference type="Proteomes" id="UP001385951"/>
    </source>
</evidence>
<evidence type="ECO:0000256" key="1">
    <source>
        <dbReference type="SAM" id="MobiDB-lite"/>
    </source>
</evidence>
<feature type="compositionally biased region" description="Basic and acidic residues" evidence="1">
    <location>
        <begin position="91"/>
        <end position="119"/>
    </location>
</feature>
<proteinExistence type="predicted"/>
<feature type="compositionally biased region" description="Basic and acidic residues" evidence="1">
    <location>
        <begin position="203"/>
        <end position="223"/>
    </location>
</feature>
<feature type="compositionally biased region" description="Low complexity" evidence="1">
    <location>
        <begin position="63"/>
        <end position="90"/>
    </location>
</feature>
<dbReference type="Proteomes" id="UP001385951">
    <property type="component" value="Unassembled WGS sequence"/>
</dbReference>
<feature type="region of interest" description="Disordered" evidence="1">
    <location>
        <begin position="203"/>
        <end position="238"/>
    </location>
</feature>
<accession>A0AAW0FD33</accession>
<dbReference type="AlphaFoldDB" id="A0AAW0FD33"/>
<organism evidence="2 3">
    <name type="scientific">Cerrena zonata</name>
    <dbReference type="NCBI Taxonomy" id="2478898"/>
    <lineage>
        <taxon>Eukaryota</taxon>
        <taxon>Fungi</taxon>
        <taxon>Dikarya</taxon>
        <taxon>Basidiomycota</taxon>
        <taxon>Agaricomycotina</taxon>
        <taxon>Agaricomycetes</taxon>
        <taxon>Polyporales</taxon>
        <taxon>Cerrenaceae</taxon>
        <taxon>Cerrena</taxon>
    </lineage>
</organism>
<keyword evidence="3" id="KW-1185">Reference proteome</keyword>
<sequence length="289" mass="31704">MSEDEINFFVKTPKINYLVNDSDLEPEDDDDDDFSPDQTNEVDNKNGKPPKSSEIVNTESDSESSSDSGSDSGSGSGSDSSFDSSSNSEPQSERFYKVVLDKETKDHGKFDANHDKEDVSDSEMSSDSSSDSNITSVIPKSFWLVDASDCSSDSTPYYNGKVGSGLSGEETELASDFGVNHAKDEPCWTVYSDDIYSLEDGDSGIKKEFRSSEEDRPRKRSFSDVESDDADFKNSTEITHEHIIKRPKPNNPSLTKRAFIEVSKAVLYAVGTVLALGIYGSTLTSENEN</sequence>
<comment type="caution">
    <text evidence="2">The sequence shown here is derived from an EMBL/GenBank/DDBJ whole genome shotgun (WGS) entry which is preliminary data.</text>
</comment>
<feature type="compositionally biased region" description="Low complexity" evidence="1">
    <location>
        <begin position="122"/>
        <end position="132"/>
    </location>
</feature>
<feature type="compositionally biased region" description="Acidic residues" evidence="1">
    <location>
        <begin position="22"/>
        <end position="35"/>
    </location>
</feature>
<protein>
    <submittedName>
        <fullName evidence="2">Uncharacterized protein</fullName>
    </submittedName>
</protein>
<dbReference type="EMBL" id="JASBNA010000113">
    <property type="protein sequence ID" value="KAK7676534.1"/>
    <property type="molecule type" value="Genomic_DNA"/>
</dbReference>
<reference evidence="2 3" key="1">
    <citation type="submission" date="2022-09" db="EMBL/GenBank/DDBJ databases">
        <authorList>
            <person name="Palmer J.M."/>
        </authorList>
    </citation>
    <scope>NUCLEOTIDE SEQUENCE [LARGE SCALE GENOMIC DNA]</scope>
    <source>
        <strain evidence="2 3">DSM 7382</strain>
    </source>
</reference>
<name>A0AAW0FD33_9APHY</name>
<feature type="region of interest" description="Disordered" evidence="1">
    <location>
        <begin position="1"/>
        <end position="134"/>
    </location>
</feature>